<reference evidence="7 8" key="1">
    <citation type="submission" date="2015-09" db="EMBL/GenBank/DDBJ databases">
        <title>Genome sequence of Oxobacter pfennigii DSM 3222.</title>
        <authorList>
            <person name="Poehlein A."/>
            <person name="Bengelsdorf F.R."/>
            <person name="Schiel-Bengelsdorf B."/>
            <person name="Duerre P."/>
            <person name="Daniel R."/>
        </authorList>
    </citation>
    <scope>NUCLEOTIDE SEQUENCE [LARGE SCALE GENOMIC DNA]</scope>
    <source>
        <strain evidence="7 8">DSM 3222</strain>
    </source>
</reference>
<dbReference type="CDD" id="cd00609">
    <property type="entry name" value="AAT_like"/>
    <property type="match status" value="1"/>
</dbReference>
<dbReference type="InterPro" id="IPR015422">
    <property type="entry name" value="PyrdxlP-dep_Trfase_small"/>
</dbReference>
<dbReference type="PANTHER" id="PTHR46577:SF1">
    <property type="entry name" value="HTH-TYPE TRANSCRIPTIONAL REGULATORY PROTEIN GABR"/>
    <property type="match status" value="1"/>
</dbReference>
<evidence type="ECO:0000256" key="2">
    <source>
        <dbReference type="ARBA" id="ARBA00022898"/>
    </source>
</evidence>
<dbReference type="RefSeq" id="WP_054876257.1">
    <property type="nucleotide sequence ID" value="NZ_LKET01000041.1"/>
</dbReference>
<name>A0A0P8WY10_9CLOT</name>
<evidence type="ECO:0000256" key="4">
    <source>
        <dbReference type="ARBA" id="ARBA00023125"/>
    </source>
</evidence>
<dbReference type="SUPFAM" id="SSF46785">
    <property type="entry name" value="Winged helix' DNA-binding domain"/>
    <property type="match status" value="1"/>
</dbReference>
<evidence type="ECO:0000313" key="7">
    <source>
        <dbReference type="EMBL" id="KPU43250.1"/>
    </source>
</evidence>
<keyword evidence="3" id="KW-0805">Transcription regulation</keyword>
<dbReference type="Gene3D" id="3.90.1150.10">
    <property type="entry name" value="Aspartate Aminotransferase, domain 1"/>
    <property type="match status" value="1"/>
</dbReference>
<dbReference type="InterPro" id="IPR004839">
    <property type="entry name" value="Aminotransferase_I/II_large"/>
</dbReference>
<evidence type="ECO:0000313" key="8">
    <source>
        <dbReference type="Proteomes" id="UP000050326"/>
    </source>
</evidence>
<dbReference type="InterPro" id="IPR051446">
    <property type="entry name" value="HTH_trans_reg/aminotransferase"/>
</dbReference>
<keyword evidence="8" id="KW-1185">Reference proteome</keyword>
<organism evidence="7 8">
    <name type="scientific">Oxobacter pfennigii</name>
    <dbReference type="NCBI Taxonomy" id="36849"/>
    <lineage>
        <taxon>Bacteria</taxon>
        <taxon>Bacillati</taxon>
        <taxon>Bacillota</taxon>
        <taxon>Clostridia</taxon>
        <taxon>Eubacteriales</taxon>
        <taxon>Clostridiaceae</taxon>
        <taxon>Oxobacter</taxon>
    </lineage>
</organism>
<dbReference type="InterPro" id="IPR015421">
    <property type="entry name" value="PyrdxlP-dep_Trfase_major"/>
</dbReference>
<dbReference type="InterPro" id="IPR036388">
    <property type="entry name" value="WH-like_DNA-bd_sf"/>
</dbReference>
<keyword evidence="2" id="KW-0663">Pyridoxal phosphate</keyword>
<evidence type="ECO:0000256" key="3">
    <source>
        <dbReference type="ARBA" id="ARBA00023015"/>
    </source>
</evidence>
<dbReference type="GO" id="GO:0030170">
    <property type="term" value="F:pyridoxal phosphate binding"/>
    <property type="evidence" value="ECO:0007669"/>
    <property type="project" value="InterPro"/>
</dbReference>
<dbReference type="GO" id="GO:0003824">
    <property type="term" value="F:catalytic activity"/>
    <property type="evidence" value="ECO:0007669"/>
    <property type="project" value="UniProtKB-ARBA"/>
</dbReference>
<dbReference type="CDD" id="cd07377">
    <property type="entry name" value="WHTH_GntR"/>
    <property type="match status" value="1"/>
</dbReference>
<dbReference type="PANTHER" id="PTHR46577">
    <property type="entry name" value="HTH-TYPE TRANSCRIPTIONAL REGULATORY PROTEIN GABR"/>
    <property type="match status" value="1"/>
</dbReference>
<keyword evidence="4" id="KW-0238">DNA-binding</keyword>
<dbReference type="PROSITE" id="PS50949">
    <property type="entry name" value="HTH_GNTR"/>
    <property type="match status" value="1"/>
</dbReference>
<dbReference type="SUPFAM" id="SSF53383">
    <property type="entry name" value="PLP-dependent transferases"/>
    <property type="match status" value="1"/>
</dbReference>
<dbReference type="InterPro" id="IPR036390">
    <property type="entry name" value="WH_DNA-bd_sf"/>
</dbReference>
<dbReference type="GO" id="GO:0003677">
    <property type="term" value="F:DNA binding"/>
    <property type="evidence" value="ECO:0007669"/>
    <property type="project" value="UniProtKB-KW"/>
</dbReference>
<proteinExistence type="inferred from homology"/>
<accession>A0A0P8WY10</accession>
<dbReference type="Pfam" id="PF00155">
    <property type="entry name" value="Aminotran_1_2"/>
    <property type="match status" value="1"/>
</dbReference>
<protein>
    <submittedName>
        <fullName evidence="7">HTH-type transcriptional regulator NorG</fullName>
    </submittedName>
</protein>
<dbReference type="GO" id="GO:0003700">
    <property type="term" value="F:DNA-binding transcription factor activity"/>
    <property type="evidence" value="ECO:0007669"/>
    <property type="project" value="InterPro"/>
</dbReference>
<comment type="similarity">
    <text evidence="1">In the C-terminal section; belongs to the class-I pyridoxal-phosphate-dependent aminotransferase family.</text>
</comment>
<evidence type="ECO:0000256" key="5">
    <source>
        <dbReference type="ARBA" id="ARBA00023163"/>
    </source>
</evidence>
<evidence type="ECO:0000256" key="1">
    <source>
        <dbReference type="ARBA" id="ARBA00005384"/>
    </source>
</evidence>
<feature type="domain" description="HTH gntR-type" evidence="6">
    <location>
        <begin position="22"/>
        <end position="90"/>
    </location>
</feature>
<dbReference type="PATRIC" id="fig|36849.3.peg.3460"/>
<dbReference type="SMART" id="SM00345">
    <property type="entry name" value="HTH_GNTR"/>
    <property type="match status" value="1"/>
</dbReference>
<dbReference type="Proteomes" id="UP000050326">
    <property type="component" value="Unassembled WGS sequence"/>
</dbReference>
<comment type="caution">
    <text evidence="7">The sequence shown here is derived from an EMBL/GenBank/DDBJ whole genome shotgun (WGS) entry which is preliminary data.</text>
</comment>
<keyword evidence="5" id="KW-0804">Transcription</keyword>
<dbReference type="Pfam" id="PF00392">
    <property type="entry name" value="GntR"/>
    <property type="match status" value="1"/>
</dbReference>
<dbReference type="EMBL" id="LKET01000041">
    <property type="protein sequence ID" value="KPU43250.1"/>
    <property type="molecule type" value="Genomic_DNA"/>
</dbReference>
<dbReference type="Gene3D" id="3.40.640.10">
    <property type="entry name" value="Type I PLP-dependent aspartate aminotransferase-like (Major domain)"/>
    <property type="match status" value="1"/>
</dbReference>
<evidence type="ECO:0000259" key="6">
    <source>
        <dbReference type="PROSITE" id="PS50949"/>
    </source>
</evidence>
<gene>
    <name evidence="7" type="primary">norG</name>
    <name evidence="7" type="ORF">OXPF_32640</name>
</gene>
<dbReference type="Gene3D" id="1.10.10.10">
    <property type="entry name" value="Winged helix-like DNA-binding domain superfamily/Winged helix DNA-binding domain"/>
    <property type="match status" value="1"/>
</dbReference>
<dbReference type="AlphaFoldDB" id="A0A0P8WY10"/>
<dbReference type="InterPro" id="IPR000524">
    <property type="entry name" value="Tscrpt_reg_HTH_GntR"/>
</dbReference>
<dbReference type="InterPro" id="IPR015424">
    <property type="entry name" value="PyrdxlP-dep_Trfase"/>
</dbReference>
<sequence>MSVNSFDNYPLAWKPEKEKLKQPYFKALAEDLENRIKRGILKPGTKLPPQREIADYLNLNYTTITRVYEICKKKGLVYGAAGKGTFVSPHSSENITITASNLTDGCIEMGAVNGFSEYTELTERATRAVVEKGYLRNLYEYTHPAGQPHQLAAGIRWMEQLGVHTDNEHTAIFAGAQNAITVALVSLFSPGDKIATDQYTYSNLIELAKLLHIVLVPIRGDKNGMCPDDLKRQCGTNKMKGIYLMPSCANPTTIVISKERREELAAVIRKHRLILIEDDVSAWMPTSIGNMLPSMFDLLAGQSIYICGMTKNLCPGLRIAYMTFAECFRQEILHGLFNINVKTSSLDAEIITELILNGDAYKIAEHKHSLTERACALFAKYFPECWKEHGKISYYQWMPIEIEKPFRDIEEDFISQGIRVYHSERFAVAKNQGHNFLRVTLCSAGSMRKLEKGLQILKSCLD</sequence>
<dbReference type="OrthoDB" id="9799482at2"/>
<dbReference type="STRING" id="36849.OXPF_32640"/>